<evidence type="ECO:0000256" key="2">
    <source>
        <dbReference type="ARBA" id="ARBA00023224"/>
    </source>
</evidence>
<dbReference type="SMART" id="SM00283">
    <property type="entry name" value="MA"/>
    <property type="match status" value="1"/>
</dbReference>
<name>A0A4Y4CZ99_ZOORA</name>
<dbReference type="PRINTS" id="PR00260">
    <property type="entry name" value="CHEMTRNSDUCR"/>
</dbReference>
<dbReference type="GO" id="GO:0006935">
    <property type="term" value="P:chemotaxis"/>
    <property type="evidence" value="ECO:0007669"/>
    <property type="project" value="InterPro"/>
</dbReference>
<evidence type="ECO:0000313" key="9">
    <source>
        <dbReference type="Proteomes" id="UP000318422"/>
    </source>
</evidence>
<dbReference type="AlphaFoldDB" id="A0A4Y4CZ99"/>
<reference evidence="8 9" key="1">
    <citation type="submission" date="2019-06" db="EMBL/GenBank/DDBJ databases">
        <title>Whole genome shotgun sequence of Zoogloea ramigera NBRC 15342.</title>
        <authorList>
            <person name="Hosoyama A."/>
            <person name="Uohara A."/>
            <person name="Ohji S."/>
            <person name="Ichikawa N."/>
        </authorList>
    </citation>
    <scope>NUCLEOTIDE SEQUENCE [LARGE SCALE GENOMIC DNA]</scope>
    <source>
        <strain evidence="8 9">NBRC 15342</strain>
    </source>
</reference>
<evidence type="ECO:0000256" key="3">
    <source>
        <dbReference type="ARBA" id="ARBA00029447"/>
    </source>
</evidence>
<protein>
    <submittedName>
        <fullName evidence="8">Methyl-accepting chemotaxis protein</fullName>
    </submittedName>
</protein>
<dbReference type="SMART" id="SM00304">
    <property type="entry name" value="HAMP"/>
    <property type="match status" value="2"/>
</dbReference>
<keyword evidence="5" id="KW-0812">Transmembrane</keyword>
<dbReference type="Gene3D" id="1.10.287.950">
    <property type="entry name" value="Methyl-accepting chemotaxis protein"/>
    <property type="match status" value="1"/>
</dbReference>
<keyword evidence="5" id="KW-1133">Transmembrane helix</keyword>
<evidence type="ECO:0000259" key="7">
    <source>
        <dbReference type="PROSITE" id="PS50885"/>
    </source>
</evidence>
<gene>
    <name evidence="8" type="ORF">ZRA01_28870</name>
</gene>
<comment type="subcellular location">
    <subcellularLocation>
        <location evidence="1">Membrane</location>
    </subcellularLocation>
</comment>
<dbReference type="InterPro" id="IPR004090">
    <property type="entry name" value="Chemotax_Me-accpt_rcpt"/>
</dbReference>
<dbReference type="Pfam" id="PF00672">
    <property type="entry name" value="HAMP"/>
    <property type="match status" value="1"/>
</dbReference>
<dbReference type="GO" id="GO:0016020">
    <property type="term" value="C:membrane"/>
    <property type="evidence" value="ECO:0007669"/>
    <property type="project" value="UniProtKB-SubCell"/>
</dbReference>
<dbReference type="SUPFAM" id="SSF58104">
    <property type="entry name" value="Methyl-accepting chemotaxis protein (MCP) signaling domain"/>
    <property type="match status" value="1"/>
</dbReference>
<keyword evidence="5" id="KW-0472">Membrane</keyword>
<dbReference type="InterPro" id="IPR004089">
    <property type="entry name" value="MCPsignal_dom"/>
</dbReference>
<evidence type="ECO:0000256" key="4">
    <source>
        <dbReference type="PROSITE-ProRule" id="PRU00284"/>
    </source>
</evidence>
<feature type="domain" description="Methyl-accepting transducer" evidence="6">
    <location>
        <begin position="268"/>
        <end position="504"/>
    </location>
</feature>
<dbReference type="GO" id="GO:0007165">
    <property type="term" value="P:signal transduction"/>
    <property type="evidence" value="ECO:0007669"/>
    <property type="project" value="UniProtKB-KW"/>
</dbReference>
<dbReference type="PANTHER" id="PTHR32089">
    <property type="entry name" value="METHYL-ACCEPTING CHEMOTAXIS PROTEIN MCPB"/>
    <property type="match status" value="1"/>
</dbReference>
<dbReference type="OrthoDB" id="2489132at2"/>
<keyword evidence="2 4" id="KW-0807">Transducer</keyword>
<evidence type="ECO:0000313" key="8">
    <source>
        <dbReference type="EMBL" id="GEC96814.1"/>
    </source>
</evidence>
<dbReference type="InterPro" id="IPR003660">
    <property type="entry name" value="HAMP_dom"/>
</dbReference>
<organism evidence="8 9">
    <name type="scientific">Zoogloea ramigera</name>
    <dbReference type="NCBI Taxonomy" id="350"/>
    <lineage>
        <taxon>Bacteria</taxon>
        <taxon>Pseudomonadati</taxon>
        <taxon>Pseudomonadota</taxon>
        <taxon>Betaproteobacteria</taxon>
        <taxon>Rhodocyclales</taxon>
        <taxon>Zoogloeaceae</taxon>
        <taxon>Zoogloea</taxon>
    </lineage>
</organism>
<sequence length="540" mass="57730">MRKLADTPISLRLTGAIWLMLLFAWGGMIVWETRVNRETAIDQAQDFARSIHEMTMAGLTGMMITGTVGQREVFLDQIKQLSVIKDLEVIRGEGVSRQYGPGNRPIPQLDADEREALERRAEVLRVERDPVAGEYLRVVMPALASENYLGKNCIACHQVPAGTPLGLVSMKVSLDKVNAAVDTFMWKSIVSALVVSLPLIAFVVFFVRRFVVGPLTEMNASLAEIAKGEGDLTRRLQVAGRDEIGQTAATFNAMLATIAQLVRQVGESAGQVTSSARQLSSGAVQVADGSRRQNEHSGQVAAAVENVAEGIASVAASAERVHGRSQESLRRSGEGAQTLVRLVAEVDQAEAAVRQMADSVEHFVDSSTSITTMTQEVREIAEQTNLLALNAAIEAARAGEQGRGFAVVADEVRKLAEKSARSAGDIDSVTTSLSRQSVAVREAVHAGLEHLESSRAAVAMVSTAIAAANESVVAVGHGLDEIAEATEQQRTASAEVAAGIEAIAEMARDNNAAVETTADAAREMERLAVELQQAVSRFRV</sequence>
<evidence type="ECO:0000259" key="6">
    <source>
        <dbReference type="PROSITE" id="PS50111"/>
    </source>
</evidence>
<dbReference type="PROSITE" id="PS50885">
    <property type="entry name" value="HAMP"/>
    <property type="match status" value="1"/>
</dbReference>
<feature type="transmembrane region" description="Helical" evidence="5">
    <location>
        <begin position="184"/>
        <end position="207"/>
    </location>
</feature>
<feature type="transmembrane region" description="Helical" evidence="5">
    <location>
        <begin position="12"/>
        <end position="31"/>
    </location>
</feature>
<dbReference type="PANTHER" id="PTHR32089:SF112">
    <property type="entry name" value="LYSOZYME-LIKE PROTEIN-RELATED"/>
    <property type="match status" value="1"/>
</dbReference>
<comment type="caution">
    <text evidence="8">The sequence shown here is derived from an EMBL/GenBank/DDBJ whole genome shotgun (WGS) entry which is preliminary data.</text>
</comment>
<proteinExistence type="inferred from homology"/>
<dbReference type="Proteomes" id="UP000318422">
    <property type="component" value="Unassembled WGS sequence"/>
</dbReference>
<evidence type="ECO:0000256" key="5">
    <source>
        <dbReference type="SAM" id="Phobius"/>
    </source>
</evidence>
<dbReference type="GO" id="GO:0004888">
    <property type="term" value="F:transmembrane signaling receptor activity"/>
    <property type="evidence" value="ECO:0007669"/>
    <property type="project" value="InterPro"/>
</dbReference>
<dbReference type="RefSeq" id="WP_141353499.1">
    <property type="nucleotide sequence ID" value="NZ_BJNV01000054.1"/>
</dbReference>
<accession>A0A4Y4CZ99</accession>
<dbReference type="FunFam" id="1.10.287.950:FF:000001">
    <property type="entry name" value="Methyl-accepting chemotaxis sensory transducer"/>
    <property type="match status" value="1"/>
</dbReference>
<dbReference type="EMBL" id="BJNV01000054">
    <property type="protein sequence ID" value="GEC96814.1"/>
    <property type="molecule type" value="Genomic_DNA"/>
</dbReference>
<comment type="similarity">
    <text evidence="3">Belongs to the methyl-accepting chemotaxis (MCP) protein family.</text>
</comment>
<dbReference type="Gene3D" id="3.30.450.290">
    <property type="match status" value="1"/>
</dbReference>
<dbReference type="Pfam" id="PF00015">
    <property type="entry name" value="MCPsignal"/>
    <property type="match status" value="1"/>
</dbReference>
<evidence type="ECO:0000256" key="1">
    <source>
        <dbReference type="ARBA" id="ARBA00004370"/>
    </source>
</evidence>
<dbReference type="CDD" id="cd06225">
    <property type="entry name" value="HAMP"/>
    <property type="match status" value="1"/>
</dbReference>
<keyword evidence="9" id="KW-1185">Reference proteome</keyword>
<feature type="domain" description="HAMP" evidence="7">
    <location>
        <begin position="209"/>
        <end position="263"/>
    </location>
</feature>
<dbReference type="PROSITE" id="PS50111">
    <property type="entry name" value="CHEMOTAXIS_TRANSDUC_2"/>
    <property type="match status" value="1"/>
</dbReference>